<dbReference type="STRING" id="1123282.SAMN02745823_01725"/>
<keyword evidence="10" id="KW-1185">Reference proteome</keyword>
<dbReference type="PROSITE" id="PS51898">
    <property type="entry name" value="TYR_RECOMBINASE"/>
    <property type="match status" value="1"/>
</dbReference>
<dbReference type="SUPFAM" id="SSF56349">
    <property type="entry name" value="DNA breaking-rejoining enzymes"/>
    <property type="match status" value="1"/>
</dbReference>
<reference evidence="9 10" key="1">
    <citation type="submission" date="2016-11" db="EMBL/GenBank/DDBJ databases">
        <authorList>
            <person name="Jaros S."/>
            <person name="Januszkiewicz K."/>
            <person name="Wedrychowicz H."/>
        </authorList>
    </citation>
    <scope>NUCLEOTIDE SEQUENCE [LARGE SCALE GENOMIC DNA]</scope>
    <source>
        <strain evidence="9 10">DSM 10068</strain>
    </source>
</reference>
<dbReference type="Proteomes" id="UP000183995">
    <property type="component" value="Unassembled WGS sequence"/>
</dbReference>
<dbReference type="InterPro" id="IPR044068">
    <property type="entry name" value="CB"/>
</dbReference>
<dbReference type="Pfam" id="PF14659">
    <property type="entry name" value="Phage_int_SAM_3"/>
    <property type="match status" value="1"/>
</dbReference>
<dbReference type="InterPro" id="IPR050090">
    <property type="entry name" value="Tyrosine_recombinase_XerCD"/>
</dbReference>
<dbReference type="GO" id="GO:0003677">
    <property type="term" value="F:DNA binding"/>
    <property type="evidence" value="ECO:0007669"/>
    <property type="project" value="UniProtKB-UniRule"/>
</dbReference>
<dbReference type="Pfam" id="PF00589">
    <property type="entry name" value="Phage_integrase"/>
    <property type="match status" value="1"/>
</dbReference>
<dbReference type="PANTHER" id="PTHR30349">
    <property type="entry name" value="PHAGE INTEGRASE-RELATED"/>
    <property type="match status" value="1"/>
</dbReference>
<protein>
    <submittedName>
        <fullName evidence="9">Site-specific recombinase XerD</fullName>
    </submittedName>
</protein>
<organism evidence="9 10">
    <name type="scientific">Sporobacter termitidis DSM 10068</name>
    <dbReference type="NCBI Taxonomy" id="1123282"/>
    <lineage>
        <taxon>Bacteria</taxon>
        <taxon>Bacillati</taxon>
        <taxon>Bacillota</taxon>
        <taxon>Clostridia</taxon>
        <taxon>Eubacteriales</taxon>
        <taxon>Oscillospiraceae</taxon>
        <taxon>Sporobacter</taxon>
    </lineage>
</organism>
<evidence type="ECO:0000313" key="9">
    <source>
        <dbReference type="EMBL" id="SHH97821.1"/>
    </source>
</evidence>
<comment type="function">
    <text evidence="1">Site-specific tyrosine recombinase, which acts by catalyzing the cutting and rejoining of the recombining DNA molecules.</text>
</comment>
<evidence type="ECO:0000256" key="3">
    <source>
        <dbReference type="ARBA" id="ARBA00022908"/>
    </source>
</evidence>
<dbReference type="AlphaFoldDB" id="A0A1M5XDD1"/>
<feature type="domain" description="Core-binding (CB)" evidence="8">
    <location>
        <begin position="21"/>
        <end position="110"/>
    </location>
</feature>
<keyword evidence="3" id="KW-0229">DNA integration</keyword>
<proteinExistence type="inferred from homology"/>
<dbReference type="Gene3D" id="1.10.150.130">
    <property type="match status" value="1"/>
</dbReference>
<comment type="similarity">
    <text evidence="2">Belongs to the 'phage' integrase family.</text>
</comment>
<keyword evidence="5" id="KW-0233">DNA recombination</keyword>
<keyword evidence="4 6" id="KW-0238">DNA-binding</keyword>
<evidence type="ECO:0000256" key="6">
    <source>
        <dbReference type="PROSITE-ProRule" id="PRU01248"/>
    </source>
</evidence>
<evidence type="ECO:0000256" key="2">
    <source>
        <dbReference type="ARBA" id="ARBA00008857"/>
    </source>
</evidence>
<dbReference type="GO" id="GO:0015074">
    <property type="term" value="P:DNA integration"/>
    <property type="evidence" value="ECO:0007669"/>
    <property type="project" value="UniProtKB-KW"/>
</dbReference>
<dbReference type="RefSeq" id="WP_073077773.1">
    <property type="nucleotide sequence ID" value="NZ_FQXV01000005.1"/>
</dbReference>
<evidence type="ECO:0000259" key="7">
    <source>
        <dbReference type="PROSITE" id="PS51898"/>
    </source>
</evidence>
<dbReference type="Gene3D" id="1.10.443.10">
    <property type="entry name" value="Intergrase catalytic core"/>
    <property type="match status" value="1"/>
</dbReference>
<evidence type="ECO:0000256" key="4">
    <source>
        <dbReference type="ARBA" id="ARBA00023125"/>
    </source>
</evidence>
<dbReference type="InterPro" id="IPR004107">
    <property type="entry name" value="Integrase_SAM-like_N"/>
</dbReference>
<dbReference type="PROSITE" id="PS51900">
    <property type="entry name" value="CB"/>
    <property type="match status" value="1"/>
</dbReference>
<name>A0A1M5XDD1_9FIRM</name>
<feature type="domain" description="Tyr recombinase" evidence="7">
    <location>
        <begin position="130"/>
        <end position="331"/>
    </location>
</feature>
<accession>A0A1M5XDD1</accession>
<evidence type="ECO:0000256" key="5">
    <source>
        <dbReference type="ARBA" id="ARBA00023172"/>
    </source>
</evidence>
<dbReference type="EMBL" id="FQXV01000005">
    <property type="protein sequence ID" value="SHH97821.1"/>
    <property type="molecule type" value="Genomic_DNA"/>
</dbReference>
<dbReference type="InterPro" id="IPR010998">
    <property type="entry name" value="Integrase_recombinase_N"/>
</dbReference>
<dbReference type="OrthoDB" id="111144at2"/>
<evidence type="ECO:0000256" key="1">
    <source>
        <dbReference type="ARBA" id="ARBA00003283"/>
    </source>
</evidence>
<dbReference type="InterPro" id="IPR002104">
    <property type="entry name" value="Integrase_catalytic"/>
</dbReference>
<dbReference type="InterPro" id="IPR013762">
    <property type="entry name" value="Integrase-like_cat_sf"/>
</dbReference>
<dbReference type="PANTHER" id="PTHR30349:SF41">
    <property type="entry name" value="INTEGRASE_RECOMBINASE PROTEIN MJ0367-RELATED"/>
    <property type="match status" value="1"/>
</dbReference>
<dbReference type="InterPro" id="IPR011010">
    <property type="entry name" value="DNA_brk_join_enz"/>
</dbReference>
<evidence type="ECO:0000313" key="10">
    <source>
        <dbReference type="Proteomes" id="UP000183995"/>
    </source>
</evidence>
<dbReference type="GO" id="GO:0006310">
    <property type="term" value="P:DNA recombination"/>
    <property type="evidence" value="ECO:0007669"/>
    <property type="project" value="UniProtKB-KW"/>
</dbReference>
<evidence type="ECO:0000259" key="8">
    <source>
        <dbReference type="PROSITE" id="PS51900"/>
    </source>
</evidence>
<gene>
    <name evidence="9" type="ORF">SAMN02745823_01725</name>
</gene>
<sequence length="341" mass="39194">MFDPNHNNITYTVGDRFHTGMTVRSLFALWLPSIRKEVSPSSYRNYERIVRRHILPELGECEIDLLTVADINDFLKDKMKNGRLDGKGGLSRKTVEDISWVLRSVLKLVNWDYSFVTSEHAFIKSIHEKRDTETLSDEQASILVRYLVRNLDRSNAGFLICLFTGIKLSEICALKDTDFLLDTDRLQIRRTLQRVTMQEAPNGPPDQQETVEYGEADSGHRDLELPTELSMLLWTLLRGGEKDAYFLTGAPGAPLGPRTYQYRFQSVLSCCGLPLTINFHILRHTFALLWMHRYHDMESLSRALGHASVKVTQNRYGRLLQDEKLVMQTYVKLLCASFSES</sequence>